<evidence type="ECO:0000256" key="1">
    <source>
        <dbReference type="SAM" id="MobiDB-lite"/>
    </source>
</evidence>
<evidence type="ECO:0000313" key="3">
    <source>
        <dbReference type="EMBL" id="NBN87610.1"/>
    </source>
</evidence>
<feature type="region of interest" description="Disordered" evidence="1">
    <location>
        <begin position="132"/>
        <end position="154"/>
    </location>
</feature>
<reference evidence="3" key="1">
    <citation type="submission" date="2018-10" db="EMBL/GenBank/DDBJ databases">
        <title>Iterative Subtractive Binning of Freshwater Chronoseries Metagenomes Recovers Nearly Complete Genomes from over Four Hundred Novel Species.</title>
        <authorList>
            <person name="Rodriguez-R L.M."/>
            <person name="Tsementzi D."/>
            <person name="Luo C."/>
            <person name="Konstantinidis K.T."/>
        </authorList>
    </citation>
    <scope>NUCLEOTIDE SEQUENCE</scope>
    <source>
        <strain evidence="3">WB7_6_001</strain>
    </source>
</reference>
<gene>
    <name evidence="3" type="ORF">EBV32_00730</name>
</gene>
<feature type="compositionally biased region" description="Pro residues" evidence="1">
    <location>
        <begin position="137"/>
        <end position="153"/>
    </location>
</feature>
<sequence length="264" mass="28406">MTMLLSLCLLLLLDDPALVFPSPAVTPQPQDVAPGPIRIRPEEWLLVSGKRQCLLIAIPEGVISVSEQQLQAGETAVYRGRFAGGNGQITTRRISDPWIYSIEAQAPGNVTLVVVPYGFTDPSERQIVQLVVDGSGPNPPPGPGPSPPQPPQPAEADLRVLLLVDQDAPPAALQAVNSQAVRQWLDANCVQDAGRAEWRLWDRSAIESDGLDSAPPIWQKLWQDVKADLGDGPQAVIVRGTDATVVPIESQPQLLQALKQARGQ</sequence>
<evidence type="ECO:0000313" key="4">
    <source>
        <dbReference type="Proteomes" id="UP000713222"/>
    </source>
</evidence>
<accession>A0A964UZ60</accession>
<feature type="signal peptide" evidence="2">
    <location>
        <begin position="1"/>
        <end position="19"/>
    </location>
</feature>
<keyword evidence="2" id="KW-0732">Signal</keyword>
<protein>
    <submittedName>
        <fullName evidence="3">Uncharacterized protein</fullName>
    </submittedName>
</protein>
<dbReference type="EMBL" id="RGET01000004">
    <property type="protein sequence ID" value="NBN87610.1"/>
    <property type="molecule type" value="Genomic_DNA"/>
</dbReference>
<dbReference type="AlphaFoldDB" id="A0A964UZ60"/>
<dbReference type="Proteomes" id="UP000713222">
    <property type="component" value="Unassembled WGS sequence"/>
</dbReference>
<proteinExistence type="predicted"/>
<organism evidence="3 4">
    <name type="scientific">Candidatus Fonsibacter lacus</name>
    <dbReference type="NCBI Taxonomy" id="2576439"/>
    <lineage>
        <taxon>Bacteria</taxon>
        <taxon>Pseudomonadati</taxon>
        <taxon>Pseudomonadota</taxon>
        <taxon>Alphaproteobacteria</taxon>
        <taxon>Candidatus Pelagibacterales</taxon>
        <taxon>Candidatus Pelagibacterales incertae sedis</taxon>
        <taxon>Candidatus Fonsibacter</taxon>
    </lineage>
</organism>
<name>A0A964UZ60_9PROT</name>
<comment type="caution">
    <text evidence="3">The sequence shown here is derived from an EMBL/GenBank/DDBJ whole genome shotgun (WGS) entry which is preliminary data.</text>
</comment>
<feature type="chain" id="PRO_5037836413" evidence="2">
    <location>
        <begin position="20"/>
        <end position="264"/>
    </location>
</feature>
<evidence type="ECO:0000256" key="2">
    <source>
        <dbReference type="SAM" id="SignalP"/>
    </source>
</evidence>